<dbReference type="InterPro" id="IPR001932">
    <property type="entry name" value="PPM-type_phosphatase-like_dom"/>
</dbReference>
<dbReference type="EMBL" id="QNRX01000018">
    <property type="protein sequence ID" value="RBP59683.1"/>
    <property type="molecule type" value="Genomic_DNA"/>
</dbReference>
<proteinExistence type="predicted"/>
<dbReference type="SMART" id="SM00331">
    <property type="entry name" value="PP2C_SIG"/>
    <property type="match status" value="1"/>
</dbReference>
<feature type="transmembrane region" description="Helical" evidence="2">
    <location>
        <begin position="161"/>
        <end position="179"/>
    </location>
</feature>
<feature type="transmembrane region" description="Helical" evidence="2">
    <location>
        <begin position="129"/>
        <end position="149"/>
    </location>
</feature>
<comment type="caution">
    <text evidence="4">The sequence shown here is derived from an EMBL/GenBank/DDBJ whole genome shotgun (WGS) entry which is preliminary data.</text>
</comment>
<keyword evidence="2" id="KW-0812">Transmembrane</keyword>
<sequence>MNSDVSDKMKKSNPIIYNQLSDYKFAIISFLVSGLIFYSVRFLEKYIYQVFGTNQYLIFHTIVEFASIIMCVASFLVVYYVGDRDKRLRIKVLAGVLLLVGCIDFWHTFSYNGMPGLLVPSSVQGATTYWIIGRFILAGGILLCSFISIDVNVHSIRKSILVGLPLFLSLFILYILSYYPTVLPPLFIEGEGLTPLKNWLEYVIILMMFIAFIKFLIEYGKSKRNTLAYMIVALIVSMFSELAFTNYGNVYDTYNLLGHVYKLIASYMIFRLLFIFNINYPYEELDKAEKEISKYANNLEVLVRHRTEEVEIANEQLLQDLEYAKSIQKAIMPIKHENFDNVEVYSEYIAFEKVGGDFYGFENLGSDQLSFYIGDVAGHGVPAAMMTIFLKQTLVMSNYHNSTKEFFHPKEVIQNLYREYNDTDFPLEMYAVMLYGIFNKKNNEMIFSSGGLNTFPLIYEGEGNVRVVEHTGFPICKFGEEFCNSFNEYTVQLYKGNKVLFYTDGLIEITNIHGEDFSEARLVKVMSEYGHLSPKELSYKITKEIKRFSNGVKPKDDIHYFIVELH</sequence>
<evidence type="ECO:0000313" key="4">
    <source>
        <dbReference type="EMBL" id="RBP59683.1"/>
    </source>
</evidence>
<feature type="domain" description="PPM-type phosphatase" evidence="3">
    <location>
        <begin position="339"/>
        <end position="565"/>
    </location>
</feature>
<reference evidence="4 5" key="1">
    <citation type="submission" date="2018-06" db="EMBL/GenBank/DDBJ databases">
        <title>Genomic Encyclopedia of Type Strains, Phase IV (KMG-IV): sequencing the most valuable type-strain genomes for metagenomic binning, comparative biology and taxonomic classification.</title>
        <authorList>
            <person name="Goeker M."/>
        </authorList>
    </citation>
    <scope>NUCLEOTIDE SEQUENCE [LARGE SCALE GENOMIC DNA]</scope>
    <source>
        <strain evidence="4 5">DSM 22112</strain>
    </source>
</reference>
<dbReference type="InterPro" id="IPR052016">
    <property type="entry name" value="Bact_Sigma-Reg"/>
</dbReference>
<dbReference type="PANTHER" id="PTHR43156:SF2">
    <property type="entry name" value="STAGE II SPORULATION PROTEIN E"/>
    <property type="match status" value="1"/>
</dbReference>
<evidence type="ECO:0000256" key="2">
    <source>
        <dbReference type="SAM" id="Phobius"/>
    </source>
</evidence>
<evidence type="ECO:0000256" key="1">
    <source>
        <dbReference type="ARBA" id="ARBA00022801"/>
    </source>
</evidence>
<dbReference type="OrthoDB" id="9763484at2"/>
<dbReference type="InterPro" id="IPR036457">
    <property type="entry name" value="PPM-type-like_dom_sf"/>
</dbReference>
<dbReference type="Proteomes" id="UP000253490">
    <property type="component" value="Unassembled WGS sequence"/>
</dbReference>
<keyword evidence="2" id="KW-0472">Membrane</keyword>
<dbReference type="Pfam" id="PF07228">
    <property type="entry name" value="SpoIIE"/>
    <property type="match status" value="1"/>
</dbReference>
<dbReference type="Gene3D" id="3.60.40.10">
    <property type="entry name" value="PPM-type phosphatase domain"/>
    <property type="match status" value="1"/>
</dbReference>
<name>A0A366I1M5_9FIRM</name>
<evidence type="ECO:0000259" key="3">
    <source>
        <dbReference type="SMART" id="SM00331"/>
    </source>
</evidence>
<feature type="transmembrane region" description="Helical" evidence="2">
    <location>
        <begin position="199"/>
        <end position="217"/>
    </location>
</feature>
<protein>
    <submittedName>
        <fullName evidence="4">Sigma-B regulation protein RsbU (Phosphoserine phosphatase)</fullName>
    </submittedName>
</protein>
<dbReference type="PANTHER" id="PTHR43156">
    <property type="entry name" value="STAGE II SPORULATION PROTEIN E-RELATED"/>
    <property type="match status" value="1"/>
</dbReference>
<gene>
    <name evidence="4" type="ORF">DES36_11834</name>
</gene>
<accession>A0A366I1M5</accession>
<feature type="transmembrane region" description="Helical" evidence="2">
    <location>
        <begin position="229"/>
        <end position="248"/>
    </location>
</feature>
<dbReference type="RefSeq" id="WP_113921467.1">
    <property type="nucleotide sequence ID" value="NZ_QNRX01000018.1"/>
</dbReference>
<organism evidence="4 5">
    <name type="scientific">Alkalibaculum bacchi</name>
    <dbReference type="NCBI Taxonomy" id="645887"/>
    <lineage>
        <taxon>Bacteria</taxon>
        <taxon>Bacillati</taxon>
        <taxon>Bacillota</taxon>
        <taxon>Clostridia</taxon>
        <taxon>Eubacteriales</taxon>
        <taxon>Eubacteriaceae</taxon>
        <taxon>Alkalibaculum</taxon>
    </lineage>
</organism>
<feature type="transmembrane region" description="Helical" evidence="2">
    <location>
        <begin position="92"/>
        <end position="109"/>
    </location>
</feature>
<dbReference type="AlphaFoldDB" id="A0A366I1M5"/>
<evidence type="ECO:0000313" key="5">
    <source>
        <dbReference type="Proteomes" id="UP000253490"/>
    </source>
</evidence>
<feature type="transmembrane region" description="Helical" evidence="2">
    <location>
        <begin position="260"/>
        <end position="280"/>
    </location>
</feature>
<feature type="transmembrane region" description="Helical" evidence="2">
    <location>
        <begin position="58"/>
        <end position="80"/>
    </location>
</feature>
<feature type="transmembrane region" description="Helical" evidence="2">
    <location>
        <begin position="21"/>
        <end position="38"/>
    </location>
</feature>
<dbReference type="InterPro" id="IPR033425">
    <property type="entry name" value="MASE3"/>
</dbReference>
<keyword evidence="2" id="KW-1133">Transmembrane helix</keyword>
<dbReference type="Pfam" id="PF17159">
    <property type="entry name" value="MASE3"/>
    <property type="match status" value="1"/>
</dbReference>
<keyword evidence="5" id="KW-1185">Reference proteome</keyword>
<keyword evidence="1" id="KW-0378">Hydrolase</keyword>
<dbReference type="GO" id="GO:0016791">
    <property type="term" value="F:phosphatase activity"/>
    <property type="evidence" value="ECO:0007669"/>
    <property type="project" value="TreeGrafter"/>
</dbReference>